<dbReference type="EMBL" id="MPKA01000044">
    <property type="protein sequence ID" value="OLU47582.1"/>
    <property type="molecule type" value="Genomic_DNA"/>
</dbReference>
<evidence type="ECO:0000259" key="13">
    <source>
        <dbReference type="PROSITE" id="PS50146"/>
    </source>
</evidence>
<evidence type="ECO:0000256" key="8">
    <source>
        <dbReference type="ARBA" id="ARBA00022840"/>
    </source>
</evidence>
<evidence type="ECO:0000256" key="4">
    <source>
        <dbReference type="ARBA" id="ARBA00022679"/>
    </source>
</evidence>
<dbReference type="InterPro" id="IPR001206">
    <property type="entry name" value="Diacylglycerol_kinase_cat_dom"/>
</dbReference>
<comment type="caution">
    <text evidence="14">The sequence shown here is derived from an EMBL/GenBank/DDBJ whole genome shotgun (WGS) entry which is preliminary data.</text>
</comment>
<dbReference type="Pfam" id="PF19279">
    <property type="entry name" value="YegS_C"/>
    <property type="match status" value="1"/>
</dbReference>
<accession>A0A1U7NPM5</accession>
<dbReference type="GO" id="GO:0005524">
    <property type="term" value="F:ATP binding"/>
    <property type="evidence" value="ECO:0007669"/>
    <property type="project" value="UniProtKB-KW"/>
</dbReference>
<evidence type="ECO:0000256" key="5">
    <source>
        <dbReference type="ARBA" id="ARBA00022723"/>
    </source>
</evidence>
<evidence type="ECO:0000256" key="1">
    <source>
        <dbReference type="ARBA" id="ARBA00001946"/>
    </source>
</evidence>
<dbReference type="InterPro" id="IPR016064">
    <property type="entry name" value="NAD/diacylglycerol_kinase_sf"/>
</dbReference>
<name>A0A1U7NPM5_9FIRM</name>
<dbReference type="InterPro" id="IPR050187">
    <property type="entry name" value="Lipid_Phosphate_FormReg"/>
</dbReference>
<keyword evidence="6" id="KW-0547">Nucleotide-binding</keyword>
<protein>
    <recommendedName>
        <fullName evidence="13">DAGKc domain-containing protein</fullName>
    </recommendedName>
</protein>
<dbReference type="Proteomes" id="UP000186705">
    <property type="component" value="Unassembled WGS sequence"/>
</dbReference>
<evidence type="ECO:0000313" key="14">
    <source>
        <dbReference type="EMBL" id="OLU47582.1"/>
    </source>
</evidence>
<keyword evidence="12" id="KW-1208">Phospholipid metabolism</keyword>
<dbReference type="Gene3D" id="3.40.50.10330">
    <property type="entry name" value="Probable inorganic polyphosphate/atp-NAD kinase, domain 1"/>
    <property type="match status" value="1"/>
</dbReference>
<gene>
    <name evidence="14" type="ORF">BO225_01670</name>
</gene>
<dbReference type="GO" id="GO:0004143">
    <property type="term" value="F:ATP-dependent diacylglycerol kinase activity"/>
    <property type="evidence" value="ECO:0007669"/>
    <property type="project" value="TreeGrafter"/>
</dbReference>
<dbReference type="RefSeq" id="WP_076340553.1">
    <property type="nucleotide sequence ID" value="NZ_CAMQHV010000053.1"/>
</dbReference>
<keyword evidence="5" id="KW-0479">Metal-binding</keyword>
<dbReference type="GeneID" id="78274653"/>
<reference evidence="14 15" key="1">
    <citation type="submission" date="2016-11" db="EMBL/GenBank/DDBJ databases">
        <title>Description of two novel members of the family Erysipelotrichaceae: Ileibacterium lipovorans gen. nov., sp. nov. and Dubosiella newyorkensis, gen. nov., sp. nov.</title>
        <authorList>
            <person name="Cox L.M."/>
            <person name="Sohn J."/>
            <person name="Tyrrell K.L."/>
            <person name="Citron D.M."/>
            <person name="Lawson P.A."/>
            <person name="Patel N.B."/>
            <person name="Iizumi T."/>
            <person name="Perez-Perez G.I."/>
            <person name="Goldstein E.J."/>
            <person name="Blaser M.J."/>
        </authorList>
    </citation>
    <scope>NUCLEOTIDE SEQUENCE [LARGE SCALE GENOMIC DNA]</scope>
    <source>
        <strain evidence="14 15">NYU-BL-A4</strain>
    </source>
</reference>
<dbReference type="GO" id="GO:0046872">
    <property type="term" value="F:metal ion binding"/>
    <property type="evidence" value="ECO:0007669"/>
    <property type="project" value="UniProtKB-KW"/>
</dbReference>
<dbReference type="PROSITE" id="PS50146">
    <property type="entry name" value="DAGK"/>
    <property type="match status" value="1"/>
</dbReference>
<keyword evidence="7" id="KW-0418">Kinase</keyword>
<dbReference type="GO" id="GO:0005886">
    <property type="term" value="C:plasma membrane"/>
    <property type="evidence" value="ECO:0007669"/>
    <property type="project" value="TreeGrafter"/>
</dbReference>
<evidence type="ECO:0000256" key="6">
    <source>
        <dbReference type="ARBA" id="ARBA00022741"/>
    </source>
</evidence>
<feature type="domain" description="DAGKc" evidence="13">
    <location>
        <begin position="1"/>
        <end position="128"/>
    </location>
</feature>
<keyword evidence="11" id="KW-0594">Phospholipid biosynthesis</keyword>
<keyword evidence="10" id="KW-0443">Lipid metabolism</keyword>
<keyword evidence="4" id="KW-0808">Transferase</keyword>
<evidence type="ECO:0000256" key="2">
    <source>
        <dbReference type="ARBA" id="ARBA00005983"/>
    </source>
</evidence>
<keyword evidence="3" id="KW-0444">Lipid biosynthesis</keyword>
<dbReference type="NCBIfam" id="TIGR00147">
    <property type="entry name" value="YegS/Rv2252/BmrU family lipid kinase"/>
    <property type="match status" value="1"/>
</dbReference>
<dbReference type="InterPro" id="IPR005218">
    <property type="entry name" value="Diacylglycerol/lipid_kinase"/>
</dbReference>
<dbReference type="STRING" id="1862672.BO225_01670"/>
<keyword evidence="8" id="KW-0067">ATP-binding</keyword>
<organism evidence="14 15">
    <name type="scientific">Dubosiella newyorkensis</name>
    <dbReference type="NCBI Taxonomy" id="1862672"/>
    <lineage>
        <taxon>Bacteria</taxon>
        <taxon>Bacillati</taxon>
        <taxon>Bacillota</taxon>
        <taxon>Erysipelotrichia</taxon>
        <taxon>Erysipelotrichales</taxon>
        <taxon>Erysipelotrichaceae</taxon>
        <taxon>Dubosiella</taxon>
    </lineage>
</organism>
<dbReference type="AlphaFoldDB" id="A0A1U7NPM5"/>
<proteinExistence type="inferred from homology"/>
<evidence type="ECO:0000256" key="7">
    <source>
        <dbReference type="ARBA" id="ARBA00022777"/>
    </source>
</evidence>
<keyword evidence="9" id="KW-0460">Magnesium</keyword>
<keyword evidence="15" id="KW-1185">Reference proteome</keyword>
<comment type="cofactor">
    <cofactor evidence="1">
        <name>Mg(2+)</name>
        <dbReference type="ChEBI" id="CHEBI:18420"/>
    </cofactor>
</comment>
<evidence type="ECO:0000256" key="12">
    <source>
        <dbReference type="ARBA" id="ARBA00023264"/>
    </source>
</evidence>
<dbReference type="InterPro" id="IPR045540">
    <property type="entry name" value="YegS/DAGK_C"/>
</dbReference>
<dbReference type="Pfam" id="PF00781">
    <property type="entry name" value="DAGK_cat"/>
    <property type="match status" value="1"/>
</dbReference>
<sequence length="299" mass="34123">MKNVFIIHGLAKKKAIVDLMKQIERFDPNVRVYPTRYLNHAQEIAFQLSQNRQERIHLFACGGDGLLHEVVNGIRTSKNILLSVVPLGTGNDWIKSFPAYKKQDFQKLSNYKAPFIQVCDLMKIEQEYAINTISFGFDVRVAQYANQYTKKLIHTGIVPYYLGMLRSLFNPMGFECQLTCDGMKLPNANYSFLVFGNGRFYGGGYQPCPEAKLDDGKMDLCMIEGVKKSQIFLFSKSYERGEHQEKFPERVTMGKVKRVQIDTKGRFLEANLDGEVKAFQDPNIEIVPNAILLALPNIE</sequence>
<dbReference type="Gene3D" id="2.60.200.40">
    <property type="match status" value="1"/>
</dbReference>
<dbReference type="InterPro" id="IPR017438">
    <property type="entry name" value="ATP-NAD_kinase_N"/>
</dbReference>
<dbReference type="OrthoDB" id="9786026at2"/>
<evidence type="ECO:0000256" key="3">
    <source>
        <dbReference type="ARBA" id="ARBA00022516"/>
    </source>
</evidence>
<evidence type="ECO:0000313" key="15">
    <source>
        <dbReference type="Proteomes" id="UP000186705"/>
    </source>
</evidence>
<evidence type="ECO:0000256" key="9">
    <source>
        <dbReference type="ARBA" id="ARBA00022842"/>
    </source>
</evidence>
<dbReference type="PANTHER" id="PTHR12358">
    <property type="entry name" value="SPHINGOSINE KINASE"/>
    <property type="match status" value="1"/>
</dbReference>
<dbReference type="SUPFAM" id="SSF111331">
    <property type="entry name" value="NAD kinase/diacylglycerol kinase-like"/>
    <property type="match status" value="1"/>
</dbReference>
<evidence type="ECO:0000256" key="10">
    <source>
        <dbReference type="ARBA" id="ARBA00023098"/>
    </source>
</evidence>
<dbReference type="GO" id="GO:0008654">
    <property type="term" value="P:phospholipid biosynthetic process"/>
    <property type="evidence" value="ECO:0007669"/>
    <property type="project" value="UniProtKB-KW"/>
</dbReference>
<evidence type="ECO:0000256" key="11">
    <source>
        <dbReference type="ARBA" id="ARBA00023209"/>
    </source>
</evidence>
<dbReference type="PANTHER" id="PTHR12358:SF106">
    <property type="entry name" value="LIPID KINASE YEGS"/>
    <property type="match status" value="1"/>
</dbReference>
<comment type="similarity">
    <text evidence="2">Belongs to the diacylglycerol/lipid kinase family.</text>
</comment>